<sequence length="414" mass="44566">MLDPLAQVRRGFGRLLDMAAERISERVLNRALLERQFLLARTGRGPLEVIRRLVAVQAQEPNWAFVGLWTRIDGFRQAALTALLEDGQVVRSGLLRSTQHLAASADFRRLRPLLQPVLDRTASTPHFARNRAGLGTEELLASGREVLAGGTVTRKELARRLAERHPGRDGKLLAGEVELRVPLVHGPATGGWGAWGNRSAVSVTPAEPQGRPMTVEELIRRYLAGFGPAGVRDVQAWCGLTRLSEVVDRMRGELRGYLDAEGKELFDLADAELPDADCPAPVRLLPAFDNALLGHADRTRIISDQDRSAVMPGQARVRPTFLVDGRVHGTWALRDGTVEVNPFRPLGADDQASLEAEADRLLSFTGDSGGTGPVPPHVPGQPIGDRGQVVGSSGSPAGTSPATTADASVSPPGW</sequence>
<gene>
    <name evidence="2" type="ORF">DFJ67_1200</name>
</gene>
<proteinExistence type="predicted"/>
<dbReference type="AlphaFoldDB" id="A0A3D9ZDB4"/>
<feature type="region of interest" description="Disordered" evidence="1">
    <location>
        <begin position="363"/>
        <end position="414"/>
    </location>
</feature>
<evidence type="ECO:0000256" key="1">
    <source>
        <dbReference type="SAM" id="MobiDB-lite"/>
    </source>
</evidence>
<dbReference type="Proteomes" id="UP000256913">
    <property type="component" value="Unassembled WGS sequence"/>
</dbReference>
<feature type="compositionally biased region" description="Low complexity" evidence="1">
    <location>
        <begin position="391"/>
        <end position="405"/>
    </location>
</feature>
<evidence type="ECO:0000313" key="3">
    <source>
        <dbReference type="Proteomes" id="UP000256913"/>
    </source>
</evidence>
<comment type="caution">
    <text evidence="2">The sequence shown here is derived from an EMBL/GenBank/DDBJ whole genome shotgun (WGS) entry which is preliminary data.</text>
</comment>
<organism evidence="2 3">
    <name type="scientific">Asanoa ferruginea</name>
    <dbReference type="NCBI Taxonomy" id="53367"/>
    <lineage>
        <taxon>Bacteria</taxon>
        <taxon>Bacillati</taxon>
        <taxon>Actinomycetota</taxon>
        <taxon>Actinomycetes</taxon>
        <taxon>Micromonosporales</taxon>
        <taxon>Micromonosporaceae</taxon>
        <taxon>Asanoa</taxon>
    </lineage>
</organism>
<reference evidence="2 3" key="1">
    <citation type="submission" date="2018-08" db="EMBL/GenBank/DDBJ databases">
        <title>Sequencing the genomes of 1000 actinobacteria strains.</title>
        <authorList>
            <person name="Klenk H.-P."/>
        </authorList>
    </citation>
    <scope>NUCLEOTIDE SEQUENCE [LARGE SCALE GENOMIC DNA]</scope>
    <source>
        <strain evidence="2 3">DSM 44099</strain>
    </source>
</reference>
<keyword evidence="2" id="KW-0238">DNA-binding</keyword>
<dbReference type="GO" id="GO:0003677">
    <property type="term" value="F:DNA binding"/>
    <property type="evidence" value="ECO:0007669"/>
    <property type="project" value="UniProtKB-KW"/>
</dbReference>
<dbReference type="EMBL" id="QUMQ01000001">
    <property type="protein sequence ID" value="REF95247.1"/>
    <property type="molecule type" value="Genomic_DNA"/>
</dbReference>
<protein>
    <submittedName>
        <fullName evidence="2">Winged helix DNA-binding protein</fullName>
    </submittedName>
</protein>
<dbReference type="Pfam" id="PF06224">
    <property type="entry name" value="AlkZ-like"/>
    <property type="match status" value="1"/>
</dbReference>
<accession>A0A3D9ZDB4</accession>
<dbReference type="PANTHER" id="PTHR38479">
    <property type="entry name" value="LMO0824 PROTEIN"/>
    <property type="match status" value="1"/>
</dbReference>
<dbReference type="InterPro" id="IPR009351">
    <property type="entry name" value="AlkZ-like"/>
</dbReference>
<dbReference type="PANTHER" id="PTHR38479:SF2">
    <property type="entry name" value="WINGED HELIX DNA-BINDING DOMAIN-CONTAINING PROTEIN"/>
    <property type="match status" value="1"/>
</dbReference>
<name>A0A3D9ZDB4_9ACTN</name>
<evidence type="ECO:0000313" key="2">
    <source>
        <dbReference type="EMBL" id="REF95247.1"/>
    </source>
</evidence>
<keyword evidence="3" id="KW-1185">Reference proteome</keyword>